<proteinExistence type="predicted"/>
<evidence type="ECO:0000259" key="1">
    <source>
        <dbReference type="Pfam" id="PF13439"/>
    </source>
</evidence>
<dbReference type="PANTHER" id="PTHR45947:SF3">
    <property type="entry name" value="SULFOQUINOVOSYL TRANSFERASE SQD2"/>
    <property type="match status" value="1"/>
</dbReference>
<name>A0ABX0VGD7_9HYPH</name>
<feature type="domain" description="Glycosyltransferase subfamily 4-like N-terminal" evidence="1">
    <location>
        <begin position="28"/>
        <end position="186"/>
    </location>
</feature>
<protein>
    <submittedName>
        <fullName evidence="2">Glycosyltransferase family 4 protein</fullName>
    </submittedName>
</protein>
<sequence length="402" mass="45528">MLQAGKKHRMCVMCTHSFTLATLYKGLLPFLENHGYEIHVVVGDREYTEFDSALFGNPRISVLPMKRLPSPFDLISLVRVAHFFFRNRFDVIHLSTPKASLLGSVAARLTGNGRIVFVNRRRVYEMMSGRKRRFYAAVDRLICGLCDVVVPVSREMGHQLVEEGICSESQLRILGYGSSNGIDTDRFSPRDEALNAGQELRRELGIPADAPILLFIGRICKEKGVDHLVPVFRRIRDVVPHAHLIILGPDDPRDPISPQSEETFATDPQVHRFGFINDPRPFYACADVFVFPSFFEGLPNVLLEAAAMERPVVGFDVPGVREAVEDGVSGFLVPCRDDDAMADRTIHLLNHTEERLRLGRQSRERVMRLYRREVTWENLLAILNDLATTSIGSIANTRYRRI</sequence>
<reference evidence="2 3" key="1">
    <citation type="submission" date="2020-03" db="EMBL/GenBank/DDBJ databases">
        <title>The genome sequence of Microvirga sp. c23x22.</title>
        <authorList>
            <person name="Zhang X."/>
        </authorList>
    </citation>
    <scope>NUCLEOTIDE SEQUENCE [LARGE SCALE GENOMIC DNA]</scope>
    <source>
        <strain evidence="3">c23x22</strain>
    </source>
</reference>
<dbReference type="InterPro" id="IPR028098">
    <property type="entry name" value="Glyco_trans_4-like_N"/>
</dbReference>
<organism evidence="2 3">
    <name type="scientific">Microvirga terricola</name>
    <dbReference type="NCBI Taxonomy" id="2719797"/>
    <lineage>
        <taxon>Bacteria</taxon>
        <taxon>Pseudomonadati</taxon>
        <taxon>Pseudomonadota</taxon>
        <taxon>Alphaproteobacteria</taxon>
        <taxon>Hyphomicrobiales</taxon>
        <taxon>Methylobacteriaceae</taxon>
        <taxon>Microvirga</taxon>
    </lineage>
</organism>
<comment type="caution">
    <text evidence="2">The sequence shown here is derived from an EMBL/GenBank/DDBJ whole genome shotgun (WGS) entry which is preliminary data.</text>
</comment>
<evidence type="ECO:0000313" key="2">
    <source>
        <dbReference type="EMBL" id="NIX78080.1"/>
    </source>
</evidence>
<accession>A0ABX0VGD7</accession>
<dbReference type="CDD" id="cd03808">
    <property type="entry name" value="GT4_CapM-like"/>
    <property type="match status" value="1"/>
</dbReference>
<dbReference type="Proteomes" id="UP000707352">
    <property type="component" value="Unassembled WGS sequence"/>
</dbReference>
<dbReference type="InterPro" id="IPR050194">
    <property type="entry name" value="Glycosyltransferase_grp1"/>
</dbReference>
<keyword evidence="3" id="KW-1185">Reference proteome</keyword>
<dbReference type="Gene3D" id="3.40.50.2000">
    <property type="entry name" value="Glycogen Phosphorylase B"/>
    <property type="match status" value="2"/>
</dbReference>
<dbReference type="Pfam" id="PF13692">
    <property type="entry name" value="Glyco_trans_1_4"/>
    <property type="match status" value="1"/>
</dbReference>
<dbReference type="PANTHER" id="PTHR45947">
    <property type="entry name" value="SULFOQUINOVOSYL TRANSFERASE SQD2"/>
    <property type="match status" value="1"/>
</dbReference>
<dbReference type="Pfam" id="PF13439">
    <property type="entry name" value="Glyco_transf_4"/>
    <property type="match status" value="1"/>
</dbReference>
<dbReference type="RefSeq" id="WP_167673997.1">
    <property type="nucleotide sequence ID" value="NZ_JAATJS010000006.1"/>
</dbReference>
<dbReference type="EMBL" id="JAATJS010000006">
    <property type="protein sequence ID" value="NIX78080.1"/>
    <property type="molecule type" value="Genomic_DNA"/>
</dbReference>
<gene>
    <name evidence="2" type="ORF">HB375_15890</name>
</gene>
<evidence type="ECO:0000313" key="3">
    <source>
        <dbReference type="Proteomes" id="UP000707352"/>
    </source>
</evidence>
<dbReference type="SUPFAM" id="SSF53756">
    <property type="entry name" value="UDP-Glycosyltransferase/glycogen phosphorylase"/>
    <property type="match status" value="1"/>
</dbReference>